<feature type="non-terminal residue" evidence="5">
    <location>
        <position position="120"/>
    </location>
</feature>
<dbReference type="Gene3D" id="2.60.120.290">
    <property type="entry name" value="Spermadhesin, CUB domain"/>
    <property type="match status" value="1"/>
</dbReference>
<name>A0AAV2BJ10_9ARAC</name>
<evidence type="ECO:0000259" key="4">
    <source>
        <dbReference type="PROSITE" id="PS01180"/>
    </source>
</evidence>
<evidence type="ECO:0000313" key="5">
    <source>
        <dbReference type="EMBL" id="CAL1295665.1"/>
    </source>
</evidence>
<keyword evidence="3" id="KW-1133">Transmembrane helix</keyword>
<dbReference type="Proteomes" id="UP001497382">
    <property type="component" value="Unassembled WGS sequence"/>
</dbReference>
<dbReference type="PROSITE" id="PS01180">
    <property type="entry name" value="CUB"/>
    <property type="match status" value="1"/>
</dbReference>
<comment type="caution">
    <text evidence="2">Lacks conserved residue(s) required for the propagation of feature annotation.</text>
</comment>
<accession>A0AAV2BJ10</accession>
<keyword evidence="6" id="KW-1185">Reference proteome</keyword>
<sequence>MDFNSFAYYFSTFFFLSKFLIITAWNASQEQTNQNTISNGIVADYKITLDYDHPREYISSPGFPHEDYPSDIQIIYEIEMKLSDVIKQMSNRILLTFEMFALEESDFCTSDGLEVFDSSG</sequence>
<keyword evidence="1" id="KW-1015">Disulfide bond</keyword>
<protein>
    <recommendedName>
        <fullName evidence="4">CUB domain-containing protein</fullName>
    </recommendedName>
</protein>
<evidence type="ECO:0000256" key="3">
    <source>
        <dbReference type="SAM" id="Phobius"/>
    </source>
</evidence>
<evidence type="ECO:0000313" key="6">
    <source>
        <dbReference type="Proteomes" id="UP001497382"/>
    </source>
</evidence>
<feature type="transmembrane region" description="Helical" evidence="3">
    <location>
        <begin position="6"/>
        <end position="25"/>
    </location>
</feature>
<dbReference type="EMBL" id="CAXIEN010000376">
    <property type="protein sequence ID" value="CAL1295665.1"/>
    <property type="molecule type" value="Genomic_DNA"/>
</dbReference>
<proteinExistence type="predicted"/>
<evidence type="ECO:0000256" key="1">
    <source>
        <dbReference type="ARBA" id="ARBA00023157"/>
    </source>
</evidence>
<keyword evidence="3" id="KW-0812">Transmembrane</keyword>
<feature type="domain" description="CUB" evidence="4">
    <location>
        <begin position="38"/>
        <end position="120"/>
    </location>
</feature>
<dbReference type="InterPro" id="IPR000859">
    <property type="entry name" value="CUB_dom"/>
</dbReference>
<evidence type="ECO:0000256" key="2">
    <source>
        <dbReference type="PROSITE-ProRule" id="PRU00059"/>
    </source>
</evidence>
<dbReference type="Pfam" id="PF00431">
    <property type="entry name" value="CUB"/>
    <property type="match status" value="1"/>
</dbReference>
<organism evidence="5 6">
    <name type="scientific">Larinioides sclopetarius</name>
    <dbReference type="NCBI Taxonomy" id="280406"/>
    <lineage>
        <taxon>Eukaryota</taxon>
        <taxon>Metazoa</taxon>
        <taxon>Ecdysozoa</taxon>
        <taxon>Arthropoda</taxon>
        <taxon>Chelicerata</taxon>
        <taxon>Arachnida</taxon>
        <taxon>Araneae</taxon>
        <taxon>Araneomorphae</taxon>
        <taxon>Entelegynae</taxon>
        <taxon>Araneoidea</taxon>
        <taxon>Araneidae</taxon>
        <taxon>Larinioides</taxon>
    </lineage>
</organism>
<dbReference type="AlphaFoldDB" id="A0AAV2BJ10"/>
<comment type="caution">
    <text evidence="5">The sequence shown here is derived from an EMBL/GenBank/DDBJ whole genome shotgun (WGS) entry which is preliminary data.</text>
</comment>
<dbReference type="SUPFAM" id="SSF49854">
    <property type="entry name" value="Spermadhesin, CUB domain"/>
    <property type="match status" value="1"/>
</dbReference>
<gene>
    <name evidence="5" type="ORF">LARSCL_LOCUS19404</name>
</gene>
<dbReference type="InterPro" id="IPR035914">
    <property type="entry name" value="Sperma_CUB_dom_sf"/>
</dbReference>
<keyword evidence="3" id="KW-0472">Membrane</keyword>
<reference evidence="5 6" key="1">
    <citation type="submission" date="2024-04" db="EMBL/GenBank/DDBJ databases">
        <authorList>
            <person name="Rising A."/>
            <person name="Reimegard J."/>
            <person name="Sonavane S."/>
            <person name="Akerstrom W."/>
            <person name="Nylinder S."/>
            <person name="Hedman E."/>
            <person name="Kallberg Y."/>
        </authorList>
    </citation>
    <scope>NUCLEOTIDE SEQUENCE [LARGE SCALE GENOMIC DNA]</scope>
</reference>